<feature type="compositionally biased region" description="Polar residues" evidence="1">
    <location>
        <begin position="415"/>
        <end position="441"/>
    </location>
</feature>
<evidence type="ECO:0000256" key="1">
    <source>
        <dbReference type="SAM" id="MobiDB-lite"/>
    </source>
</evidence>
<sequence length="768" mass="84752">MPATCRVKPVASFESTGICSLPEEQESYSIDAGANRVLANVDDVDLRLNLVSGDACGSCHVTSDVSIGSYLPKRTKCDNFAVNYECGHTSAMLLHQPFQSMPPTTNAEEFTTNAPNFQCSIAATQIPSICSLPEEQESYSIDVGANRVLANVDDVDLRLNLVSGDACGSRHVTSDVSIGSNLPKRTKCDNFAVNYECGHTSAMLLHQPFQSMPPTMNAEEFTTNAPNFQYSIAATQIPSSENLSMIDDICQAIIPEHVPDNRYHLPILSDLRDINPLSKESIQSRGSSNQSNQIPSSMDKGKRKICEVSNKDQPFPEACGLASFSETSSSVQLLCSEDFSIIGDSRQPIMPEHLTHSRQHLPFVSNSHATSPSSNETTMHPSSTGRRRRGRPCKRSTISIEDPPNTGNLMHDSQHLCQPGSSSNESGQVQPIPTTAANLNPSMGYPRHRRQAAMHPSLSRSQQQGNPRNKGPAPRQEVLQIHTYIWADVTKSAIIARHVSGMTKGSPSVIEGAQNIINVATAEKLNLILGMSIQKIDNSIKMGRGPYVFKISGQIYHRKGSLCPEQDAHPQFLQLYIYDTENKVANRLERFQRSCHGLRVDIVENLINVLDEHNELVQLFRTARNKMAEANIPQLKVRLFGVVGSRQHELPTGDSIGAIVFEGGPDVETNFDVVIEQHDRRLKRVNKLNASYMSLQFPLIFLFGEDGYHLGSVWLSSGSSDDPPKKMTMLKFYSYEYRQMEQSSSIVPSSDSTGKEIVPHSEEITLLI</sequence>
<feature type="compositionally biased region" description="Polar residues" evidence="1">
    <location>
        <begin position="458"/>
        <end position="467"/>
    </location>
</feature>
<dbReference type="Proteomes" id="UP000245207">
    <property type="component" value="Unassembled WGS sequence"/>
</dbReference>
<dbReference type="EMBL" id="PKPP01004117">
    <property type="protein sequence ID" value="PWA66004.1"/>
    <property type="molecule type" value="Genomic_DNA"/>
</dbReference>
<evidence type="ECO:0000313" key="2">
    <source>
        <dbReference type="EMBL" id="PWA66004.1"/>
    </source>
</evidence>
<evidence type="ECO:0008006" key="4">
    <source>
        <dbReference type="Google" id="ProtNLM"/>
    </source>
</evidence>
<accession>A0A2U1MXS9</accession>
<feature type="region of interest" description="Disordered" evidence="1">
    <location>
        <begin position="364"/>
        <end position="475"/>
    </location>
</feature>
<feature type="compositionally biased region" description="Basic residues" evidence="1">
    <location>
        <begin position="385"/>
        <end position="394"/>
    </location>
</feature>
<dbReference type="PANTHER" id="PTHR45786">
    <property type="entry name" value="DNA BINDING PROTEIN-LIKE"/>
    <property type="match status" value="1"/>
</dbReference>
<evidence type="ECO:0000313" key="3">
    <source>
        <dbReference type="Proteomes" id="UP000245207"/>
    </source>
</evidence>
<proteinExistence type="predicted"/>
<dbReference type="AlphaFoldDB" id="A0A2U1MXS9"/>
<dbReference type="OrthoDB" id="1928976at2759"/>
<comment type="caution">
    <text evidence="2">The sequence shown here is derived from an EMBL/GenBank/DDBJ whole genome shotgun (WGS) entry which is preliminary data.</text>
</comment>
<protein>
    <recommendedName>
        <fullName evidence="4">Helitron helicase-like domain-containing protein</fullName>
    </recommendedName>
</protein>
<name>A0A2U1MXS9_ARTAN</name>
<feature type="compositionally biased region" description="Polar residues" evidence="1">
    <location>
        <begin position="280"/>
        <end position="296"/>
    </location>
</feature>
<keyword evidence="3" id="KW-1185">Reference proteome</keyword>
<organism evidence="2 3">
    <name type="scientific">Artemisia annua</name>
    <name type="common">Sweet wormwood</name>
    <dbReference type="NCBI Taxonomy" id="35608"/>
    <lineage>
        <taxon>Eukaryota</taxon>
        <taxon>Viridiplantae</taxon>
        <taxon>Streptophyta</taxon>
        <taxon>Embryophyta</taxon>
        <taxon>Tracheophyta</taxon>
        <taxon>Spermatophyta</taxon>
        <taxon>Magnoliopsida</taxon>
        <taxon>eudicotyledons</taxon>
        <taxon>Gunneridae</taxon>
        <taxon>Pentapetalae</taxon>
        <taxon>asterids</taxon>
        <taxon>campanulids</taxon>
        <taxon>Asterales</taxon>
        <taxon>Asteraceae</taxon>
        <taxon>Asteroideae</taxon>
        <taxon>Anthemideae</taxon>
        <taxon>Artemisiinae</taxon>
        <taxon>Artemisia</taxon>
    </lineage>
</organism>
<reference evidence="2 3" key="1">
    <citation type="journal article" date="2018" name="Mol. Plant">
        <title>The genome of Artemisia annua provides insight into the evolution of Asteraceae family and artemisinin biosynthesis.</title>
        <authorList>
            <person name="Shen Q."/>
            <person name="Zhang L."/>
            <person name="Liao Z."/>
            <person name="Wang S."/>
            <person name="Yan T."/>
            <person name="Shi P."/>
            <person name="Liu M."/>
            <person name="Fu X."/>
            <person name="Pan Q."/>
            <person name="Wang Y."/>
            <person name="Lv Z."/>
            <person name="Lu X."/>
            <person name="Zhang F."/>
            <person name="Jiang W."/>
            <person name="Ma Y."/>
            <person name="Chen M."/>
            <person name="Hao X."/>
            <person name="Li L."/>
            <person name="Tang Y."/>
            <person name="Lv G."/>
            <person name="Zhou Y."/>
            <person name="Sun X."/>
            <person name="Brodelius P.E."/>
            <person name="Rose J.K.C."/>
            <person name="Tang K."/>
        </authorList>
    </citation>
    <scope>NUCLEOTIDE SEQUENCE [LARGE SCALE GENOMIC DNA]</scope>
    <source>
        <strain evidence="3">cv. Huhao1</strain>
        <tissue evidence="2">Leaf</tissue>
    </source>
</reference>
<dbReference type="PANTHER" id="PTHR45786:SF74">
    <property type="entry name" value="ATP-DEPENDENT DNA HELICASE"/>
    <property type="match status" value="1"/>
</dbReference>
<gene>
    <name evidence="2" type="ORF">CTI12_AA333780</name>
</gene>
<feature type="region of interest" description="Disordered" evidence="1">
    <location>
        <begin position="280"/>
        <end position="303"/>
    </location>
</feature>
<feature type="compositionally biased region" description="Polar residues" evidence="1">
    <location>
        <begin position="364"/>
        <end position="384"/>
    </location>
</feature>
<dbReference type="STRING" id="35608.A0A2U1MXS9"/>